<dbReference type="AlphaFoldDB" id="A0A6G9YA88"/>
<dbReference type="EMBL" id="CP046172">
    <property type="protein sequence ID" value="QIS10078.1"/>
    <property type="molecule type" value="Genomic_DNA"/>
</dbReference>
<dbReference type="Proteomes" id="UP000503540">
    <property type="component" value="Chromosome"/>
</dbReference>
<dbReference type="RefSeq" id="WP_167473107.1">
    <property type="nucleotide sequence ID" value="NZ_CP046172.1"/>
</dbReference>
<name>A0A6G9YA88_9NOCA</name>
<evidence type="ECO:0000313" key="1">
    <source>
        <dbReference type="EMBL" id="QIS10078.1"/>
    </source>
</evidence>
<protein>
    <submittedName>
        <fullName evidence="1">Uncharacterized protein</fullName>
    </submittedName>
</protein>
<sequence>MVHFAVTVALPGETAPDDLERVLTEVLAPFDENLVVPRYVEFTKAELIEHRRREILEYRDTRYAEYVSDPEAYRAKHVDHPQHLEYLRNFPEQLRWSDEQVYADAITVYARDDIGPAGEVYSEDNPRSRWDAWALGGRYRGRWTLVDDAVRVSAAVEPCGGVNIVAMERRLRGEIGLPEDPLHAEPGLRATDLARLCDIDPASHTPSVTLLTLDGVWHERENRWTTDPDSATGWAVFYWGQVSLLPPGTWLANVDCHI</sequence>
<keyword evidence="2" id="KW-1185">Reference proteome</keyword>
<gene>
    <name evidence="1" type="ORF">F5544_10915</name>
</gene>
<organism evidence="1 2">
    <name type="scientific">Nocardia arthritidis</name>
    <dbReference type="NCBI Taxonomy" id="228602"/>
    <lineage>
        <taxon>Bacteria</taxon>
        <taxon>Bacillati</taxon>
        <taxon>Actinomycetota</taxon>
        <taxon>Actinomycetes</taxon>
        <taxon>Mycobacteriales</taxon>
        <taxon>Nocardiaceae</taxon>
        <taxon>Nocardia</taxon>
    </lineage>
</organism>
<evidence type="ECO:0000313" key="2">
    <source>
        <dbReference type="Proteomes" id="UP000503540"/>
    </source>
</evidence>
<proteinExistence type="predicted"/>
<accession>A0A6G9YA88</accession>
<reference evidence="1 2" key="1">
    <citation type="journal article" date="2019" name="ACS Chem. Biol.">
        <title>Identification and Mobilization of a Cryptic Antibiotic Biosynthesis Gene Locus from a Human-Pathogenic Nocardia Isolate.</title>
        <authorList>
            <person name="Herisse M."/>
            <person name="Ishida K."/>
            <person name="Porter J.L."/>
            <person name="Howden B."/>
            <person name="Hertweck C."/>
            <person name="Stinear T.P."/>
            <person name="Pidot S.J."/>
        </authorList>
    </citation>
    <scope>NUCLEOTIDE SEQUENCE [LARGE SCALE GENOMIC DNA]</scope>
    <source>
        <strain evidence="1 2">AUSMDU00012717</strain>
    </source>
</reference>
<dbReference type="KEGG" id="nah:F5544_10915"/>